<reference evidence="1 2" key="1">
    <citation type="journal article" date="2014" name="BMC Genomics">
        <title>Comparative genome sequencing reveals chemotype-specific gene clusters in the toxigenic black mold Stachybotrys.</title>
        <authorList>
            <person name="Semeiks J."/>
            <person name="Borek D."/>
            <person name="Otwinowski Z."/>
            <person name="Grishin N.V."/>
        </authorList>
    </citation>
    <scope>NUCLEOTIDE SEQUENCE [LARGE SCALE GENOMIC DNA]</scope>
    <source>
        <strain evidence="1 2">IBT 40285</strain>
    </source>
</reference>
<accession>A0A084QS37</accession>
<dbReference type="OrthoDB" id="10324147at2759"/>
<dbReference type="HOGENOM" id="CLU_934380_0_0_1"/>
<gene>
    <name evidence="1" type="ORF">S40285_10296</name>
</gene>
<sequence>MRLPDGVVLEIAVPDLVHPVEFAKVRYGGSVLSWEKCVPVLVAMRARDEVVLKPVGNGTTVVLVVAPCLTPVPVNVQIVVSVTAGKGAVVLFPGLGIRVEAPVPRELARDHGEVELRCVGNGATLLSNDAVVLTNVPEVPNLVALLKVGYGTVLLSRPGGVLEITGDTGKLGTPVDSGILEIPVDSTRLEKLVLYETVITQVEVEFIAVGNGGITEPVLEVERNSVLDSVVTPITVPLTLEVAADNEAAPVADPGLECVTFRDDPKVTEAIEDEILVTTPDTVDNLVAGGGCEEVEFP</sequence>
<organism evidence="1 2">
    <name type="scientific">Stachybotrys chlorohalonatus (strain IBT 40285)</name>
    <dbReference type="NCBI Taxonomy" id="1283841"/>
    <lineage>
        <taxon>Eukaryota</taxon>
        <taxon>Fungi</taxon>
        <taxon>Dikarya</taxon>
        <taxon>Ascomycota</taxon>
        <taxon>Pezizomycotina</taxon>
        <taxon>Sordariomycetes</taxon>
        <taxon>Hypocreomycetidae</taxon>
        <taxon>Hypocreales</taxon>
        <taxon>Stachybotryaceae</taxon>
        <taxon>Stachybotrys</taxon>
    </lineage>
</organism>
<proteinExistence type="predicted"/>
<evidence type="ECO:0000313" key="2">
    <source>
        <dbReference type="Proteomes" id="UP000028524"/>
    </source>
</evidence>
<protein>
    <submittedName>
        <fullName evidence="1">Uncharacterized protein</fullName>
    </submittedName>
</protein>
<dbReference type="EMBL" id="KL660395">
    <property type="protein sequence ID" value="KFA66772.1"/>
    <property type="molecule type" value="Genomic_DNA"/>
</dbReference>
<dbReference type="InParanoid" id="A0A084QS37"/>
<name>A0A084QS37_STAC4</name>
<evidence type="ECO:0000313" key="1">
    <source>
        <dbReference type="EMBL" id="KFA66772.1"/>
    </source>
</evidence>
<dbReference type="Proteomes" id="UP000028524">
    <property type="component" value="Unassembled WGS sequence"/>
</dbReference>
<dbReference type="AlphaFoldDB" id="A0A084QS37"/>
<keyword evidence="2" id="KW-1185">Reference proteome</keyword>